<dbReference type="Pfam" id="PF13530">
    <property type="entry name" value="SCP2_2"/>
    <property type="match status" value="1"/>
</dbReference>
<protein>
    <submittedName>
        <fullName evidence="2">Predicted acetyltransferase</fullName>
    </submittedName>
</protein>
<accession>A0A1D3TT20</accession>
<dbReference type="STRING" id="1619234.SAMN05421730_10084"/>
<dbReference type="Pfam" id="PF13527">
    <property type="entry name" value="Acetyltransf_9"/>
    <property type="match status" value="1"/>
</dbReference>
<dbReference type="PANTHER" id="PTHR37817">
    <property type="entry name" value="N-ACETYLTRANSFERASE EIS"/>
    <property type="match status" value="1"/>
</dbReference>
<dbReference type="Gene3D" id="3.30.1050.10">
    <property type="entry name" value="SCP2 sterol-binding domain"/>
    <property type="match status" value="1"/>
</dbReference>
<proteinExistence type="predicted"/>
<dbReference type="InterPro" id="IPR036527">
    <property type="entry name" value="SCP2_sterol-bd_dom_sf"/>
</dbReference>
<dbReference type="GO" id="GO:0030649">
    <property type="term" value="P:aminoglycoside antibiotic catabolic process"/>
    <property type="evidence" value="ECO:0007669"/>
    <property type="project" value="TreeGrafter"/>
</dbReference>
<dbReference type="PROSITE" id="PS51186">
    <property type="entry name" value="GNAT"/>
    <property type="match status" value="1"/>
</dbReference>
<dbReference type="SUPFAM" id="SSF55718">
    <property type="entry name" value="SCP-like"/>
    <property type="match status" value="1"/>
</dbReference>
<dbReference type="InterPro" id="IPR000182">
    <property type="entry name" value="GNAT_dom"/>
</dbReference>
<dbReference type="GO" id="GO:0034069">
    <property type="term" value="F:aminoglycoside N-acetyltransferase activity"/>
    <property type="evidence" value="ECO:0007669"/>
    <property type="project" value="TreeGrafter"/>
</dbReference>
<dbReference type="EMBL" id="FMKA01000008">
    <property type="protein sequence ID" value="SCP97023.1"/>
    <property type="molecule type" value="Genomic_DNA"/>
</dbReference>
<evidence type="ECO:0000313" key="3">
    <source>
        <dbReference type="Proteomes" id="UP000199315"/>
    </source>
</evidence>
<dbReference type="Gene3D" id="3.40.630.30">
    <property type="match status" value="1"/>
</dbReference>
<dbReference type="InterPro" id="IPR051554">
    <property type="entry name" value="Acetyltransferase_Eis"/>
</dbReference>
<dbReference type="CDD" id="cd04301">
    <property type="entry name" value="NAT_SF"/>
    <property type="match status" value="1"/>
</dbReference>
<keyword evidence="3" id="KW-1185">Reference proteome</keyword>
<dbReference type="SUPFAM" id="SSF55729">
    <property type="entry name" value="Acyl-CoA N-acyltransferases (Nat)"/>
    <property type="match status" value="1"/>
</dbReference>
<evidence type="ECO:0000259" key="1">
    <source>
        <dbReference type="PROSITE" id="PS51186"/>
    </source>
</evidence>
<reference evidence="2 3" key="1">
    <citation type="submission" date="2016-09" db="EMBL/GenBank/DDBJ databases">
        <authorList>
            <person name="Capua I."/>
            <person name="De Benedictis P."/>
            <person name="Joannis T."/>
            <person name="Lombin L.H."/>
            <person name="Cattoli G."/>
        </authorList>
    </citation>
    <scope>NUCLEOTIDE SEQUENCE [LARGE SCALE GENOMIC DNA]</scope>
    <source>
        <strain evidence="2 3">GluBS11</strain>
    </source>
</reference>
<dbReference type="InterPro" id="IPR016181">
    <property type="entry name" value="Acyl_CoA_acyltransferase"/>
</dbReference>
<dbReference type="Proteomes" id="UP000199315">
    <property type="component" value="Unassembled WGS sequence"/>
</dbReference>
<feature type="domain" description="N-acetyltransferase" evidence="1">
    <location>
        <begin position="1"/>
        <end position="161"/>
    </location>
</feature>
<dbReference type="RefSeq" id="WP_091232705.1">
    <property type="nucleotide sequence ID" value="NZ_FMKA01000008.1"/>
</dbReference>
<keyword evidence="2" id="KW-0808">Transferase</keyword>
<name>A0A1D3TT20_9FIRM</name>
<evidence type="ECO:0000313" key="2">
    <source>
        <dbReference type="EMBL" id="SCP97023.1"/>
    </source>
</evidence>
<sequence>MDVRYLGKEERIRTRSMWEEVFSGDSSAFVDYYYTHKASQNEILVIEEDSEIHAMLQLNPYDIFTGGQTWRTRYIVGVATDPGFRHRGYMRILLHRMLKDMYGNGEAFTFLMPAAEAIYRPFDFRFVYDQGQCRIGMEKISPAIEMLKKRLHGLPAAKAVEAMDCRLFEEKDSDLLAEFSNRILEGRYGVFARRDALYYRTLLAEAASENGGILLFMTDKKLSGYCVYALGEAVEVREPVCEKGQEAEFAAAMLEQLKIYDRELHFIGIEDIFFEEMLSENGGMVDAEKKPMIMARIVDLKHFASCLRTDGPVAVKIRVTDGIIRENDRTFWFRSDGDGKLLLEETSESGDFEAGIGVLTAFLFGYISAEEFVAETEACRSGLQSCETPEADKILRELANIKVPGKLFLNEIV</sequence>
<dbReference type="AlphaFoldDB" id="A0A1D3TT20"/>
<dbReference type="InterPro" id="IPR025559">
    <property type="entry name" value="Eis_dom"/>
</dbReference>
<dbReference type="PANTHER" id="PTHR37817:SF1">
    <property type="entry name" value="N-ACETYLTRANSFERASE EIS"/>
    <property type="match status" value="1"/>
</dbReference>
<dbReference type="OrthoDB" id="2063981at2"/>
<organism evidence="2 3">
    <name type="scientific">Anaerobium acetethylicum</name>
    <dbReference type="NCBI Taxonomy" id="1619234"/>
    <lineage>
        <taxon>Bacteria</taxon>
        <taxon>Bacillati</taxon>
        <taxon>Bacillota</taxon>
        <taxon>Clostridia</taxon>
        <taxon>Lachnospirales</taxon>
        <taxon>Lachnospiraceae</taxon>
        <taxon>Anaerobium</taxon>
    </lineage>
</organism>
<gene>
    <name evidence="2" type="ORF">SAMN05421730_10084</name>
</gene>